<dbReference type="Pfam" id="PF01339">
    <property type="entry name" value="CheB_methylest"/>
    <property type="match status" value="1"/>
</dbReference>
<dbReference type="GO" id="GO:0032259">
    <property type="term" value="P:methylation"/>
    <property type="evidence" value="ECO:0007669"/>
    <property type="project" value="UniProtKB-KW"/>
</dbReference>
<reference evidence="6 7" key="1">
    <citation type="submission" date="2019-02" db="EMBL/GenBank/DDBJ databases">
        <title>Deep-cultivation of Planctomycetes and their phenomic and genomic characterization uncovers novel biology.</title>
        <authorList>
            <person name="Wiegand S."/>
            <person name="Jogler M."/>
            <person name="Boedeker C."/>
            <person name="Pinto D."/>
            <person name="Vollmers J."/>
            <person name="Rivas-Marin E."/>
            <person name="Kohn T."/>
            <person name="Peeters S.H."/>
            <person name="Heuer A."/>
            <person name="Rast P."/>
            <person name="Oberbeckmann S."/>
            <person name="Bunk B."/>
            <person name="Jeske O."/>
            <person name="Meyerdierks A."/>
            <person name="Storesund J.E."/>
            <person name="Kallscheuer N."/>
            <person name="Luecker S."/>
            <person name="Lage O.M."/>
            <person name="Pohl T."/>
            <person name="Merkel B.J."/>
            <person name="Hornburger P."/>
            <person name="Mueller R.-W."/>
            <person name="Bruemmer F."/>
            <person name="Labrenz M."/>
            <person name="Spormann A.M."/>
            <person name="Op den Camp H."/>
            <person name="Overmann J."/>
            <person name="Amann R."/>
            <person name="Jetten M.S.M."/>
            <person name="Mascher T."/>
            <person name="Medema M.H."/>
            <person name="Devos D.P."/>
            <person name="Kaster A.-K."/>
            <person name="Ovreas L."/>
            <person name="Rohde M."/>
            <person name="Galperin M.Y."/>
            <person name="Jogler C."/>
        </authorList>
    </citation>
    <scope>NUCLEOTIDE SEQUENCE [LARGE SCALE GENOMIC DNA]</scope>
    <source>
        <strain evidence="6 7">K23_9</strain>
    </source>
</reference>
<dbReference type="GO" id="GO:0005737">
    <property type="term" value="C:cytoplasm"/>
    <property type="evidence" value="ECO:0007669"/>
    <property type="project" value="InterPro"/>
</dbReference>
<dbReference type="InterPro" id="IPR035909">
    <property type="entry name" value="CheB_C"/>
</dbReference>
<dbReference type="InterPro" id="IPR000780">
    <property type="entry name" value="CheR_MeTrfase"/>
</dbReference>
<dbReference type="Pfam" id="PF01739">
    <property type="entry name" value="CheR"/>
    <property type="match status" value="1"/>
</dbReference>
<dbReference type="AlphaFoldDB" id="A0A517NWU6"/>
<evidence type="ECO:0000256" key="2">
    <source>
        <dbReference type="SAM" id="Coils"/>
    </source>
</evidence>
<dbReference type="GO" id="GO:0008984">
    <property type="term" value="F:protein-glutamate methylesterase activity"/>
    <property type="evidence" value="ECO:0007669"/>
    <property type="project" value="InterPro"/>
</dbReference>
<dbReference type="SUPFAM" id="SSF47757">
    <property type="entry name" value="Chemotaxis receptor methyltransferase CheR, N-terminal domain"/>
    <property type="match status" value="1"/>
</dbReference>
<feature type="coiled-coil region" evidence="2">
    <location>
        <begin position="681"/>
        <end position="732"/>
    </location>
</feature>
<name>A0A517NWU6_9BACT</name>
<dbReference type="EC" id="2.1.1.80" evidence="6"/>
<feature type="compositionally biased region" description="Low complexity" evidence="3">
    <location>
        <begin position="492"/>
        <end position="504"/>
    </location>
</feature>
<dbReference type="OrthoDB" id="288469at2"/>
<organism evidence="6 7">
    <name type="scientific">Stieleria marina</name>
    <dbReference type="NCBI Taxonomy" id="1930275"/>
    <lineage>
        <taxon>Bacteria</taxon>
        <taxon>Pseudomonadati</taxon>
        <taxon>Planctomycetota</taxon>
        <taxon>Planctomycetia</taxon>
        <taxon>Pirellulales</taxon>
        <taxon>Pirellulaceae</taxon>
        <taxon>Stieleria</taxon>
    </lineage>
</organism>
<proteinExistence type="predicted"/>
<dbReference type="GO" id="GO:0000156">
    <property type="term" value="F:phosphorelay response regulator activity"/>
    <property type="evidence" value="ECO:0007669"/>
    <property type="project" value="InterPro"/>
</dbReference>
<keyword evidence="6" id="KW-0808">Transferase</keyword>
<evidence type="ECO:0000256" key="1">
    <source>
        <dbReference type="PROSITE-ProRule" id="PRU00050"/>
    </source>
</evidence>
<feature type="domain" description="CheR-type methyltransferase" evidence="5">
    <location>
        <begin position="229"/>
        <end position="485"/>
    </location>
</feature>
<dbReference type="InterPro" id="IPR035965">
    <property type="entry name" value="PAS-like_dom_sf"/>
</dbReference>
<dbReference type="RefSeq" id="WP_145419400.1">
    <property type="nucleotide sequence ID" value="NZ_CP036526.1"/>
</dbReference>
<dbReference type="Pfam" id="PF13596">
    <property type="entry name" value="PAS_10"/>
    <property type="match status" value="1"/>
</dbReference>
<keyword evidence="1" id="KW-0145">Chemotaxis</keyword>
<accession>A0A517NWU6</accession>
<gene>
    <name evidence="6" type="primary">cheR</name>
    <name evidence="6" type="ORF">K239x_35910</name>
</gene>
<feature type="active site" evidence="1">
    <location>
        <position position="29"/>
    </location>
</feature>
<dbReference type="SUPFAM" id="SSF53335">
    <property type="entry name" value="S-adenosyl-L-methionine-dependent methyltransferases"/>
    <property type="match status" value="1"/>
</dbReference>
<dbReference type="Proteomes" id="UP000319817">
    <property type="component" value="Chromosome"/>
</dbReference>
<dbReference type="InterPro" id="IPR022641">
    <property type="entry name" value="CheR_N"/>
</dbReference>
<sequence>MKSVTDNPSGYEDAKADRERRVIVVVGASAGGLSPLQELFGLLPTDAGMTFVVVQHLSPDFDSVMDELLARHTEMEIKVADDGMELQPNTVYLNPARMDVEVVDHEFVLRPFDPSALRLPINAMFRSVANEYGADVVAVVLSGTGSDGAEGIKAVRDHMGLTIVQSVDTAQFDGMPKNAIATGMVDYILSPPAIAHLIREHGSVPVEAPVKAREVELVDDNLVQVIFSLLAEAYEIDFSHYKPTTVSRRIDRRLALSRYRGLREYVEVLQADQQELSNLYHDLLIGVTSFFRDRDAYELLKEELGNLIGANEDGESLRIWCAGCASGEEAYSIAIVLTELYNERRLPARFKVFATDVHDLSLDHAARGLYEEGVLDALSGEQKQQFFEKVGGSSFRVRPELRNHLVFARQNVVHDPPFTNMDLVTCRNLLIYLQDEAQFAAISSFRFALKSNGLMMLGPSETLGRLSDGFDVLHKGWRLFRKNARVRLTHRPSSSISRASATTSSPPPTPSSATYDLVKAESKGMVGPSISSEVLSGMMQCTIMVDGSHAILEIYGQAGDYLPLSHRREGVNLVDAFHGAEQAAIYTVIAQARDTMQVPFVANDLMLNVLGKQRLTTITATGYHTTSALGPVVLLQFENLSDKTDTPAGDSAGDGSREQPSEVDDDRKLIATLRRELAMTRETLGASIHELEANNEEMQSTNEEMIASNEELQATNEELQSVNEELHTVNIEHQRKVLELQEVTEDFDNLFNSTRVGLILLDDNLRIRKFTRASDRYFNLLEHDVGRQLSNFAPRVKMDNFFGHVREVMSSGVLYHVNTRHQDDHLISIEVSPFRKRDKVSGVIISIIDVTDTQMKAEAAKNDGKVSGENVQSKPSASA</sequence>
<keyword evidence="2" id="KW-0175">Coiled coil</keyword>
<dbReference type="PROSITE" id="PS50123">
    <property type="entry name" value="CHER"/>
    <property type="match status" value="1"/>
</dbReference>
<dbReference type="Gene3D" id="3.30.450.20">
    <property type="entry name" value="PAS domain"/>
    <property type="match status" value="1"/>
</dbReference>
<dbReference type="InterPro" id="IPR022642">
    <property type="entry name" value="CheR_C"/>
</dbReference>
<dbReference type="PRINTS" id="PR00996">
    <property type="entry name" value="CHERMTFRASE"/>
</dbReference>
<feature type="compositionally biased region" description="Basic and acidic residues" evidence="3">
    <location>
        <begin position="655"/>
        <end position="666"/>
    </location>
</feature>
<dbReference type="Gene3D" id="3.40.50.180">
    <property type="entry name" value="Methylesterase CheB, C-terminal domain"/>
    <property type="match status" value="1"/>
</dbReference>
<evidence type="ECO:0000256" key="3">
    <source>
        <dbReference type="SAM" id="MobiDB-lite"/>
    </source>
</evidence>
<feature type="active site" evidence="1">
    <location>
        <position position="147"/>
    </location>
</feature>
<evidence type="ECO:0000313" key="7">
    <source>
        <dbReference type="Proteomes" id="UP000319817"/>
    </source>
</evidence>
<dbReference type="GO" id="GO:0008983">
    <property type="term" value="F:protein-glutamate O-methyltransferase activity"/>
    <property type="evidence" value="ECO:0007669"/>
    <property type="project" value="UniProtKB-EC"/>
</dbReference>
<dbReference type="SUPFAM" id="SSF55785">
    <property type="entry name" value="PYP-like sensor domain (PAS domain)"/>
    <property type="match status" value="1"/>
</dbReference>
<evidence type="ECO:0000259" key="4">
    <source>
        <dbReference type="PROSITE" id="PS50122"/>
    </source>
</evidence>
<dbReference type="PROSITE" id="PS50122">
    <property type="entry name" value="CHEB"/>
    <property type="match status" value="1"/>
</dbReference>
<feature type="region of interest" description="Disordered" evidence="3">
    <location>
        <begin position="859"/>
        <end position="879"/>
    </location>
</feature>
<dbReference type="SMART" id="SM00138">
    <property type="entry name" value="MeTrc"/>
    <property type="match status" value="1"/>
</dbReference>
<dbReference type="InterPro" id="IPR000673">
    <property type="entry name" value="Sig_transdc_resp-reg_Me-estase"/>
</dbReference>
<dbReference type="InterPro" id="IPR029063">
    <property type="entry name" value="SAM-dependent_MTases_sf"/>
</dbReference>
<feature type="domain" description="CheB-type methylesterase" evidence="4">
    <location>
        <begin position="17"/>
        <end position="195"/>
    </location>
</feature>
<feature type="compositionally biased region" description="Polar residues" evidence="3">
    <location>
        <begin position="869"/>
        <end position="879"/>
    </location>
</feature>
<protein>
    <submittedName>
        <fullName evidence="6">Chemotaxis protein methyltransferase</fullName>
        <ecNumber evidence="6">2.1.1.80</ecNumber>
    </submittedName>
</protein>
<keyword evidence="6" id="KW-0489">Methyltransferase</keyword>
<keyword evidence="1" id="KW-0378">Hydrolase</keyword>
<dbReference type="Gene3D" id="3.40.50.150">
    <property type="entry name" value="Vaccinia Virus protein VP39"/>
    <property type="match status" value="1"/>
</dbReference>
<dbReference type="GO" id="GO:0006935">
    <property type="term" value="P:chemotaxis"/>
    <property type="evidence" value="ECO:0007669"/>
    <property type="project" value="UniProtKB-UniRule"/>
</dbReference>
<feature type="region of interest" description="Disordered" evidence="3">
    <location>
        <begin position="491"/>
        <end position="513"/>
    </location>
</feature>
<dbReference type="InterPro" id="IPR050903">
    <property type="entry name" value="Bact_Chemotaxis_MeTrfase"/>
</dbReference>
<keyword evidence="7" id="KW-1185">Reference proteome</keyword>
<feature type="active site" evidence="1">
    <location>
        <position position="56"/>
    </location>
</feature>
<dbReference type="PANTHER" id="PTHR24422:SF27">
    <property type="entry name" value="PROTEIN-GLUTAMATE O-METHYLTRANSFERASE"/>
    <property type="match status" value="1"/>
</dbReference>
<dbReference type="SUPFAM" id="SSF52738">
    <property type="entry name" value="Methylesterase CheB, C-terminal domain"/>
    <property type="match status" value="1"/>
</dbReference>
<dbReference type="PANTHER" id="PTHR24422">
    <property type="entry name" value="CHEMOTAXIS PROTEIN METHYLTRANSFERASE"/>
    <property type="match status" value="1"/>
</dbReference>
<evidence type="ECO:0000313" key="6">
    <source>
        <dbReference type="EMBL" id="QDT11591.1"/>
    </source>
</evidence>
<dbReference type="EMBL" id="CP036526">
    <property type="protein sequence ID" value="QDT11591.1"/>
    <property type="molecule type" value="Genomic_DNA"/>
</dbReference>
<evidence type="ECO:0000259" key="5">
    <source>
        <dbReference type="PROSITE" id="PS50123"/>
    </source>
</evidence>
<dbReference type="Pfam" id="PF03705">
    <property type="entry name" value="CheR_N"/>
    <property type="match status" value="1"/>
</dbReference>
<feature type="region of interest" description="Disordered" evidence="3">
    <location>
        <begin position="643"/>
        <end position="666"/>
    </location>
</feature>
<dbReference type="CDD" id="cd16434">
    <property type="entry name" value="CheB-CheR_fusion"/>
    <property type="match status" value="1"/>
</dbReference>